<evidence type="ECO:0008006" key="5">
    <source>
        <dbReference type="Google" id="ProtNLM"/>
    </source>
</evidence>
<dbReference type="PANTHER" id="PTHR47723">
    <property type="entry name" value="OS05G0353850 PROTEIN"/>
    <property type="match status" value="1"/>
</dbReference>
<keyword evidence="4" id="KW-1185">Reference proteome</keyword>
<dbReference type="InterPro" id="IPR002156">
    <property type="entry name" value="RNaseH_domain"/>
</dbReference>
<evidence type="ECO:0000259" key="2">
    <source>
        <dbReference type="Pfam" id="PF13966"/>
    </source>
</evidence>
<dbReference type="InterPro" id="IPR026960">
    <property type="entry name" value="RVT-Znf"/>
</dbReference>
<dbReference type="Pfam" id="PF13456">
    <property type="entry name" value="RVT_3"/>
    <property type="match status" value="1"/>
</dbReference>
<evidence type="ECO:0000259" key="1">
    <source>
        <dbReference type="Pfam" id="PF13456"/>
    </source>
</evidence>
<dbReference type="Pfam" id="PF13966">
    <property type="entry name" value="zf-RVT"/>
    <property type="match status" value="1"/>
</dbReference>
<dbReference type="PANTHER" id="PTHR47723:SF19">
    <property type="entry name" value="POLYNUCLEOTIDYL TRANSFERASE, RIBONUCLEASE H-LIKE SUPERFAMILY PROTEIN"/>
    <property type="match status" value="1"/>
</dbReference>
<reference evidence="3" key="1">
    <citation type="submission" date="2019-09" db="EMBL/GenBank/DDBJ databases">
        <title>Draft genome information of white flower Hibiscus syriacus.</title>
        <authorList>
            <person name="Kim Y.-M."/>
        </authorList>
    </citation>
    <scope>NUCLEOTIDE SEQUENCE [LARGE SCALE GENOMIC DNA]</scope>
    <source>
        <strain evidence="3">YM2019G1</strain>
    </source>
</reference>
<dbReference type="InterPro" id="IPR053151">
    <property type="entry name" value="RNase_H-like"/>
</dbReference>
<organism evidence="3 4">
    <name type="scientific">Hibiscus syriacus</name>
    <name type="common">Rose of Sharon</name>
    <dbReference type="NCBI Taxonomy" id="106335"/>
    <lineage>
        <taxon>Eukaryota</taxon>
        <taxon>Viridiplantae</taxon>
        <taxon>Streptophyta</taxon>
        <taxon>Embryophyta</taxon>
        <taxon>Tracheophyta</taxon>
        <taxon>Spermatophyta</taxon>
        <taxon>Magnoliopsida</taxon>
        <taxon>eudicotyledons</taxon>
        <taxon>Gunneridae</taxon>
        <taxon>Pentapetalae</taxon>
        <taxon>rosids</taxon>
        <taxon>malvids</taxon>
        <taxon>Malvales</taxon>
        <taxon>Malvaceae</taxon>
        <taxon>Malvoideae</taxon>
        <taxon>Hibiscus</taxon>
    </lineage>
</organism>
<dbReference type="AlphaFoldDB" id="A0A6A2ZKH3"/>
<evidence type="ECO:0000313" key="4">
    <source>
        <dbReference type="Proteomes" id="UP000436088"/>
    </source>
</evidence>
<accession>A0A6A2ZKH3</accession>
<dbReference type="InterPro" id="IPR036397">
    <property type="entry name" value="RNaseH_sf"/>
</dbReference>
<protein>
    <recommendedName>
        <fullName evidence="5">Reverse transcriptase zinc-binding domain-containing protein</fullName>
    </recommendedName>
</protein>
<feature type="domain" description="Reverse transcriptase zinc-binding" evidence="2">
    <location>
        <begin position="90"/>
        <end position="176"/>
    </location>
</feature>
<dbReference type="GO" id="GO:0004523">
    <property type="term" value="F:RNA-DNA hybrid ribonuclease activity"/>
    <property type="evidence" value="ECO:0007669"/>
    <property type="project" value="InterPro"/>
</dbReference>
<name>A0A6A2ZKH3_HIBSY</name>
<dbReference type="Gene3D" id="3.30.420.10">
    <property type="entry name" value="Ribonuclease H-like superfamily/Ribonuclease H"/>
    <property type="match status" value="1"/>
</dbReference>
<comment type="caution">
    <text evidence="3">The sequence shown here is derived from an EMBL/GenBank/DDBJ whole genome shotgun (WGS) entry which is preliminary data.</text>
</comment>
<dbReference type="GO" id="GO:0003676">
    <property type="term" value="F:nucleic acid binding"/>
    <property type="evidence" value="ECO:0007669"/>
    <property type="project" value="InterPro"/>
</dbReference>
<evidence type="ECO:0000313" key="3">
    <source>
        <dbReference type="EMBL" id="KAE8691435.1"/>
    </source>
</evidence>
<dbReference type="Proteomes" id="UP000436088">
    <property type="component" value="Unassembled WGS sequence"/>
</dbReference>
<gene>
    <name evidence="3" type="ORF">F3Y22_tig00110890pilonHSYRG01386</name>
</gene>
<dbReference type="EMBL" id="VEPZ02001149">
    <property type="protein sequence ID" value="KAE8691435.1"/>
    <property type="molecule type" value="Genomic_DNA"/>
</dbReference>
<sequence>MTWSPGNGTTIDFWDDVWLPSIGPLRRYATQAIPAGHGLHPFNFVATNGEWALPLVVNPLSLKHIINCKPPNPSNIPDQLVWGLTKNLRYSTKPAYSSLLEASWNDADGRWKFVWSLHVAQSIRFFVWLALKTRFMTNCERSKRMFTDDPSCPFCGDTLEITLHVLRDCIHARRIWEMILNSSLEQSFYTSNLQHFGKLEMSISWAKCFDNAGYASSTNRTPPLQGHTWKKSSSGWFCLNSDGVVSSISDSSSIGDELWGIYRGLLLSRNLVVQSDNSHVIKMLNEVDAAHNPILLVRAIAGLCTPVWELCFQWNSRRKNSVADRLAKLARTDHFDCPPVEVRDLLTRDAAPACRRSIAQL</sequence>
<feature type="domain" description="RNase H type-1" evidence="1">
    <location>
        <begin position="230"/>
        <end position="330"/>
    </location>
</feature>
<proteinExistence type="predicted"/>